<dbReference type="SUPFAM" id="SSF53613">
    <property type="entry name" value="Ribokinase-like"/>
    <property type="match status" value="1"/>
</dbReference>
<dbReference type="Pfam" id="PF00294">
    <property type="entry name" value="PfkB"/>
    <property type="match status" value="1"/>
</dbReference>
<keyword evidence="3" id="KW-0547">Nucleotide-binding</keyword>
<dbReference type="InterPro" id="IPR011611">
    <property type="entry name" value="PfkB_dom"/>
</dbReference>
<evidence type="ECO:0000256" key="4">
    <source>
        <dbReference type="ARBA" id="ARBA00022777"/>
    </source>
</evidence>
<comment type="similarity">
    <text evidence="1">Belongs to the carbohydrate kinase PfkB family.</text>
</comment>
<evidence type="ECO:0000313" key="9">
    <source>
        <dbReference type="Proteomes" id="UP000255423"/>
    </source>
</evidence>
<keyword evidence="2 6" id="KW-0808">Transferase</keyword>
<gene>
    <name evidence="8" type="ORF">SAMN05661053_2451</name>
</gene>
<evidence type="ECO:0000256" key="6">
    <source>
        <dbReference type="PIRNR" id="PIRNR000535"/>
    </source>
</evidence>
<keyword evidence="4 8" id="KW-0418">Kinase</keyword>
<evidence type="ECO:0000256" key="3">
    <source>
        <dbReference type="ARBA" id="ARBA00022741"/>
    </source>
</evidence>
<evidence type="ECO:0000256" key="1">
    <source>
        <dbReference type="ARBA" id="ARBA00010688"/>
    </source>
</evidence>
<reference evidence="8 9" key="1">
    <citation type="submission" date="2017-08" db="EMBL/GenBank/DDBJ databases">
        <authorList>
            <person name="de Groot N.N."/>
        </authorList>
    </citation>
    <scope>NUCLEOTIDE SEQUENCE [LARGE SCALE GENOMIC DNA]</scope>
    <source>
        <strain evidence="8 9">HM2</strain>
    </source>
</reference>
<evidence type="ECO:0000259" key="7">
    <source>
        <dbReference type="Pfam" id="PF00294"/>
    </source>
</evidence>
<dbReference type="Gene3D" id="3.40.1190.20">
    <property type="match status" value="1"/>
</dbReference>
<dbReference type="GO" id="GO:0016773">
    <property type="term" value="F:phosphotransferase activity, alcohol group as acceptor"/>
    <property type="evidence" value="ECO:0007669"/>
    <property type="project" value="InterPro"/>
</dbReference>
<dbReference type="PIRSF" id="PIRSF000535">
    <property type="entry name" value="1PFK/6PFK/LacC"/>
    <property type="match status" value="1"/>
</dbReference>
<evidence type="ECO:0000313" key="8">
    <source>
        <dbReference type="EMBL" id="SUQ25036.1"/>
    </source>
</evidence>
<sequence length="318" mass="35713">MSREILVLGLNPAWQRVFFLDKFTPGEVHRISKVKEYASGKGINCCRVLQLLGGSPRLMHFLGAGNGEKIFDELSACGIPQVPIWIRENTRICTTIACNGDTTELVEPSPMLADSENDDFAQTLNEYWDSTQYIALCGTFPQGFNAKMFNELDFSDKHIFVDAIDGIDELLAKGVDLLKINMLEYCKLLERMGIPQVKSSPQFWKMTATAVLERLPIKNLIVTEEDAPVRAFRLMEKKFQGIQLQPPTINVKNDIGAGDSFFAGWLYAFEQNLSFESCLAKATAVASARCEVERPWNLSLDRVAELESDLSTKVERLE</sequence>
<dbReference type="GO" id="GO:0005524">
    <property type="term" value="F:ATP binding"/>
    <property type="evidence" value="ECO:0007669"/>
    <property type="project" value="UniProtKB-KW"/>
</dbReference>
<dbReference type="PANTHER" id="PTHR46566">
    <property type="entry name" value="1-PHOSPHOFRUCTOKINASE-RELATED"/>
    <property type="match status" value="1"/>
</dbReference>
<dbReference type="GO" id="GO:0016301">
    <property type="term" value="F:kinase activity"/>
    <property type="evidence" value="ECO:0007669"/>
    <property type="project" value="UniProtKB-KW"/>
</dbReference>
<dbReference type="GO" id="GO:0005975">
    <property type="term" value="P:carbohydrate metabolic process"/>
    <property type="evidence" value="ECO:0007669"/>
    <property type="project" value="InterPro"/>
</dbReference>
<keyword evidence="5" id="KW-0067">ATP-binding</keyword>
<evidence type="ECO:0000256" key="5">
    <source>
        <dbReference type="ARBA" id="ARBA00022840"/>
    </source>
</evidence>
<dbReference type="InterPro" id="IPR017583">
    <property type="entry name" value="Tagatose/fructose_Pkinase"/>
</dbReference>
<dbReference type="InterPro" id="IPR029056">
    <property type="entry name" value="Ribokinase-like"/>
</dbReference>
<proteinExistence type="inferred from homology"/>
<accession>A0A380S8W3</accession>
<dbReference type="EMBL" id="UHJL01000003">
    <property type="protein sequence ID" value="SUQ25036.1"/>
    <property type="molecule type" value="Genomic_DNA"/>
</dbReference>
<dbReference type="Proteomes" id="UP000255423">
    <property type="component" value="Unassembled WGS sequence"/>
</dbReference>
<protein>
    <submittedName>
        <fullName evidence="8">1-phosphofructokinase</fullName>
    </submittedName>
</protein>
<feature type="domain" description="Carbohydrate kinase PfkB" evidence="7">
    <location>
        <begin position="19"/>
        <end position="292"/>
    </location>
</feature>
<evidence type="ECO:0000256" key="2">
    <source>
        <dbReference type="ARBA" id="ARBA00022679"/>
    </source>
</evidence>
<organism evidence="8 9">
    <name type="scientific">Fibrobacter succinogenes</name>
    <name type="common">Bacteroides succinogenes</name>
    <dbReference type="NCBI Taxonomy" id="833"/>
    <lineage>
        <taxon>Bacteria</taxon>
        <taxon>Pseudomonadati</taxon>
        <taxon>Fibrobacterota</taxon>
        <taxon>Fibrobacteria</taxon>
        <taxon>Fibrobacterales</taxon>
        <taxon>Fibrobacteraceae</taxon>
        <taxon>Fibrobacter</taxon>
    </lineage>
</organism>
<dbReference type="AlphaFoldDB" id="A0A380S8W3"/>
<dbReference type="PANTHER" id="PTHR46566:SF2">
    <property type="entry name" value="ATP-DEPENDENT 6-PHOSPHOFRUCTOKINASE ISOZYME 2"/>
    <property type="match status" value="1"/>
</dbReference>
<name>A0A380S8W3_FIBSU</name>